<evidence type="ECO:0000256" key="4">
    <source>
        <dbReference type="ARBA" id="ARBA00023136"/>
    </source>
</evidence>
<dbReference type="GO" id="GO:0016020">
    <property type="term" value="C:membrane"/>
    <property type="evidence" value="ECO:0007669"/>
    <property type="project" value="UniProtKB-SubCell"/>
</dbReference>
<feature type="transmembrane region" description="Helical" evidence="5">
    <location>
        <begin position="70"/>
        <end position="89"/>
    </location>
</feature>
<keyword evidence="3 5" id="KW-1133">Transmembrane helix</keyword>
<evidence type="ECO:0000313" key="8">
    <source>
        <dbReference type="Proteomes" id="UP000234881"/>
    </source>
</evidence>
<sequence length="189" mass="20951">MFMLLVGIVLFLAIHLVPQKPDLKASLIAKLGTGGYRGLHGVVALVSVVLIVVGYFEARGEVDLWYPPYWTRHLAATLMLIASILVFAAPFSGKIKEKLTSPLSVALKIWAFSHLIANGTLADVILFGFFLLFAVSYRISLKKRIKAGLVSIPKGRWLYDAYAVVLGLAFYAVMVLWLHEWAFDVSPLF</sequence>
<evidence type="ECO:0000256" key="1">
    <source>
        <dbReference type="ARBA" id="ARBA00004141"/>
    </source>
</evidence>
<evidence type="ECO:0000256" key="2">
    <source>
        <dbReference type="ARBA" id="ARBA00022692"/>
    </source>
</evidence>
<dbReference type="EMBL" id="PKUQ01000016">
    <property type="protein sequence ID" value="PLW77359.1"/>
    <property type="molecule type" value="Genomic_DNA"/>
</dbReference>
<dbReference type="AlphaFoldDB" id="A0A2N5XS85"/>
<keyword evidence="8" id="KW-1185">Reference proteome</keyword>
<comment type="subcellular location">
    <subcellularLocation>
        <location evidence="1">Membrane</location>
        <topology evidence="1">Multi-pass membrane protein</topology>
    </subcellularLocation>
</comment>
<name>A0A2N5XS85_9HYPH</name>
<evidence type="ECO:0000256" key="5">
    <source>
        <dbReference type="SAM" id="Phobius"/>
    </source>
</evidence>
<protein>
    <recommendedName>
        <fullName evidence="6">NnrU domain-containing protein</fullName>
    </recommendedName>
</protein>
<dbReference type="RefSeq" id="WP_101533377.1">
    <property type="nucleotide sequence ID" value="NZ_JBFHIU010000003.1"/>
</dbReference>
<gene>
    <name evidence="7" type="ORF">C0081_08430</name>
</gene>
<dbReference type="OrthoDB" id="5293641at2"/>
<feature type="domain" description="NnrU" evidence="6">
    <location>
        <begin position="3"/>
        <end position="187"/>
    </location>
</feature>
<dbReference type="Pfam" id="PF07298">
    <property type="entry name" value="NnrU"/>
    <property type="match status" value="1"/>
</dbReference>
<keyword evidence="2 5" id="KW-0812">Transmembrane</keyword>
<organism evidence="7 8">
    <name type="scientific">Cohaesibacter celericrescens</name>
    <dbReference type="NCBI Taxonomy" id="2067669"/>
    <lineage>
        <taxon>Bacteria</taxon>
        <taxon>Pseudomonadati</taxon>
        <taxon>Pseudomonadota</taxon>
        <taxon>Alphaproteobacteria</taxon>
        <taxon>Hyphomicrobiales</taxon>
        <taxon>Cohaesibacteraceae</taxon>
    </lineage>
</organism>
<dbReference type="Proteomes" id="UP000234881">
    <property type="component" value="Unassembled WGS sequence"/>
</dbReference>
<proteinExistence type="predicted"/>
<evidence type="ECO:0000256" key="3">
    <source>
        <dbReference type="ARBA" id="ARBA00022989"/>
    </source>
</evidence>
<dbReference type="InterPro" id="IPR009915">
    <property type="entry name" value="NnrU_dom"/>
</dbReference>
<comment type="caution">
    <text evidence="7">The sequence shown here is derived from an EMBL/GenBank/DDBJ whole genome shotgun (WGS) entry which is preliminary data.</text>
</comment>
<accession>A0A2N5XS85</accession>
<evidence type="ECO:0000259" key="6">
    <source>
        <dbReference type="Pfam" id="PF07298"/>
    </source>
</evidence>
<keyword evidence="4 5" id="KW-0472">Membrane</keyword>
<reference evidence="7 8" key="1">
    <citation type="submission" date="2018-01" db="EMBL/GenBank/DDBJ databases">
        <title>The draft genome sequence of Cohaesibacter sp. H1304.</title>
        <authorList>
            <person name="Wang N.-N."/>
            <person name="Du Z.-J."/>
        </authorList>
    </citation>
    <scope>NUCLEOTIDE SEQUENCE [LARGE SCALE GENOMIC DNA]</scope>
    <source>
        <strain evidence="7 8">H1304</strain>
    </source>
</reference>
<feature type="transmembrane region" description="Helical" evidence="5">
    <location>
        <begin position="109"/>
        <end position="136"/>
    </location>
</feature>
<feature type="transmembrane region" description="Helical" evidence="5">
    <location>
        <begin position="157"/>
        <end position="179"/>
    </location>
</feature>
<feature type="transmembrane region" description="Helical" evidence="5">
    <location>
        <begin position="38"/>
        <end position="58"/>
    </location>
</feature>
<evidence type="ECO:0000313" key="7">
    <source>
        <dbReference type="EMBL" id="PLW77359.1"/>
    </source>
</evidence>